<comment type="caution">
    <text evidence="1">The sequence shown here is derived from an EMBL/GenBank/DDBJ whole genome shotgun (WGS) entry which is preliminary data.</text>
</comment>
<evidence type="ECO:0000313" key="1">
    <source>
        <dbReference type="EMBL" id="KRX33056.1"/>
    </source>
</evidence>
<name>A0A0V0T202_9BILA</name>
<keyword evidence="2" id="KW-1185">Reference proteome</keyword>
<gene>
    <name evidence="1" type="ORF">T05_12916</name>
</gene>
<evidence type="ECO:0000313" key="2">
    <source>
        <dbReference type="Proteomes" id="UP000055048"/>
    </source>
</evidence>
<dbReference type="Proteomes" id="UP000055048">
    <property type="component" value="Unassembled WGS sequence"/>
</dbReference>
<protein>
    <submittedName>
        <fullName evidence="1">Uncharacterized protein</fullName>
    </submittedName>
</protein>
<sequence length="75" mass="8379">MECLVGSMNKSLRYNIIQVLLAEREQLSTSNPTLKYDETQSVVPADVFLIGNLTVSFQACRLNLLCYDAACSVYL</sequence>
<accession>A0A0V0T202</accession>
<organism evidence="1 2">
    <name type="scientific">Trichinella murrelli</name>
    <dbReference type="NCBI Taxonomy" id="144512"/>
    <lineage>
        <taxon>Eukaryota</taxon>
        <taxon>Metazoa</taxon>
        <taxon>Ecdysozoa</taxon>
        <taxon>Nematoda</taxon>
        <taxon>Enoplea</taxon>
        <taxon>Dorylaimia</taxon>
        <taxon>Trichinellida</taxon>
        <taxon>Trichinellidae</taxon>
        <taxon>Trichinella</taxon>
    </lineage>
</organism>
<dbReference type="EMBL" id="JYDJ01000935">
    <property type="protein sequence ID" value="KRX33056.1"/>
    <property type="molecule type" value="Genomic_DNA"/>
</dbReference>
<proteinExistence type="predicted"/>
<reference evidence="1 2" key="1">
    <citation type="submission" date="2015-01" db="EMBL/GenBank/DDBJ databases">
        <title>Evolution of Trichinella species and genotypes.</title>
        <authorList>
            <person name="Korhonen P.K."/>
            <person name="Edoardo P."/>
            <person name="Giuseppe L.R."/>
            <person name="Gasser R.B."/>
        </authorList>
    </citation>
    <scope>NUCLEOTIDE SEQUENCE [LARGE SCALE GENOMIC DNA]</scope>
    <source>
        <strain evidence="1">ISS417</strain>
    </source>
</reference>
<dbReference type="AlphaFoldDB" id="A0A0V0T202"/>